<dbReference type="InterPro" id="IPR000551">
    <property type="entry name" value="MerR-type_HTH_dom"/>
</dbReference>
<evidence type="ECO:0000259" key="5">
    <source>
        <dbReference type="PROSITE" id="PS50937"/>
    </source>
</evidence>
<protein>
    <submittedName>
        <fullName evidence="6">MerR family transcriptional regulator</fullName>
    </submittedName>
</protein>
<dbReference type="PANTHER" id="PTHR30204:SF69">
    <property type="entry name" value="MERR-FAMILY TRANSCRIPTIONAL REGULATOR"/>
    <property type="match status" value="1"/>
</dbReference>
<keyword evidence="3" id="KW-0238">DNA-binding</keyword>
<dbReference type="Proteomes" id="UP000683310">
    <property type="component" value="Chromosome"/>
</dbReference>
<dbReference type="InterPro" id="IPR009061">
    <property type="entry name" value="DNA-bd_dom_put_sf"/>
</dbReference>
<dbReference type="Pfam" id="PF13411">
    <property type="entry name" value="MerR_1"/>
    <property type="match status" value="1"/>
</dbReference>
<dbReference type="InterPro" id="IPR047057">
    <property type="entry name" value="MerR_fam"/>
</dbReference>
<dbReference type="PANTHER" id="PTHR30204">
    <property type="entry name" value="REDOX-CYCLING DRUG-SENSING TRANSCRIPTIONAL ACTIVATOR SOXR"/>
    <property type="match status" value="1"/>
</dbReference>
<accession>A0ABX8CK57</accession>
<keyword evidence="7" id="KW-1185">Reference proteome</keyword>
<keyword evidence="4" id="KW-0804">Transcription</keyword>
<evidence type="ECO:0000313" key="6">
    <source>
        <dbReference type="EMBL" id="QVI19696.1"/>
    </source>
</evidence>
<dbReference type="PROSITE" id="PS50937">
    <property type="entry name" value="HTH_MERR_2"/>
    <property type="match status" value="1"/>
</dbReference>
<evidence type="ECO:0000256" key="3">
    <source>
        <dbReference type="ARBA" id="ARBA00023125"/>
    </source>
</evidence>
<dbReference type="CDD" id="cd00592">
    <property type="entry name" value="HTH_MerR-like"/>
    <property type="match status" value="1"/>
</dbReference>
<keyword evidence="2" id="KW-0805">Transcription regulation</keyword>
<evidence type="ECO:0000313" key="7">
    <source>
        <dbReference type="Proteomes" id="UP000683310"/>
    </source>
</evidence>
<reference evidence="6 7" key="1">
    <citation type="submission" date="2021-04" db="EMBL/GenBank/DDBJ databases">
        <title>Nocardia tengchongensis.</title>
        <authorList>
            <person name="Zhuang k."/>
            <person name="Ran Y."/>
            <person name="Li W."/>
        </authorList>
    </citation>
    <scope>NUCLEOTIDE SEQUENCE [LARGE SCALE GENOMIC DNA]</scope>
    <source>
        <strain evidence="6 7">CFH S0057</strain>
    </source>
</reference>
<dbReference type="EMBL" id="CP074371">
    <property type="protein sequence ID" value="QVI19696.1"/>
    <property type="molecule type" value="Genomic_DNA"/>
</dbReference>
<sequence>MTTAQDMRIGDAAAALGVETHVLRHWESVGLLAPPRSPSGHRSYNEHILDYARAILTLQRTGLSLSQIRQLGLSDHIDRRGIIGDRRAEVRARIALLEATDRFLEHLLTCSHSVISECPECSTYVAQARRSPDFPDRD</sequence>
<keyword evidence="1" id="KW-0678">Repressor</keyword>
<evidence type="ECO:0000256" key="1">
    <source>
        <dbReference type="ARBA" id="ARBA00022491"/>
    </source>
</evidence>
<proteinExistence type="predicted"/>
<dbReference type="SUPFAM" id="SSF46955">
    <property type="entry name" value="Putative DNA-binding domain"/>
    <property type="match status" value="1"/>
</dbReference>
<organism evidence="6 7">
    <name type="scientific">Nocardia tengchongensis</name>
    <dbReference type="NCBI Taxonomy" id="2055889"/>
    <lineage>
        <taxon>Bacteria</taxon>
        <taxon>Bacillati</taxon>
        <taxon>Actinomycetota</taxon>
        <taxon>Actinomycetes</taxon>
        <taxon>Mycobacteriales</taxon>
        <taxon>Nocardiaceae</taxon>
        <taxon>Nocardia</taxon>
    </lineage>
</organism>
<dbReference type="Gene3D" id="1.10.1660.10">
    <property type="match status" value="1"/>
</dbReference>
<feature type="domain" description="HTH merR-type" evidence="5">
    <location>
        <begin position="6"/>
        <end position="74"/>
    </location>
</feature>
<dbReference type="RefSeq" id="WP_213555728.1">
    <property type="nucleotide sequence ID" value="NZ_JBHZDI010000051.1"/>
</dbReference>
<gene>
    <name evidence="6" type="ORF">KHQ06_25495</name>
</gene>
<evidence type="ECO:0000256" key="2">
    <source>
        <dbReference type="ARBA" id="ARBA00023015"/>
    </source>
</evidence>
<evidence type="ECO:0000256" key="4">
    <source>
        <dbReference type="ARBA" id="ARBA00023163"/>
    </source>
</evidence>
<name>A0ABX8CK57_9NOCA</name>
<dbReference type="SMART" id="SM00422">
    <property type="entry name" value="HTH_MERR"/>
    <property type="match status" value="1"/>
</dbReference>